<dbReference type="PANTHER" id="PTHR45444:SF3">
    <property type="entry name" value="XANTHINE DEHYDROGENASE"/>
    <property type="match status" value="1"/>
</dbReference>
<keyword evidence="8" id="KW-0274">FAD</keyword>
<comment type="caution">
    <text evidence="15">The sequence shown here is derived from an EMBL/GenBank/DDBJ whole genome shotgun (WGS) entry which is preliminary data.</text>
</comment>
<evidence type="ECO:0000256" key="8">
    <source>
        <dbReference type="ARBA" id="ARBA00022827"/>
    </source>
</evidence>
<dbReference type="Pfam" id="PF20256">
    <property type="entry name" value="MoCoBD_2"/>
    <property type="match status" value="1"/>
</dbReference>
<dbReference type="Pfam" id="PF02738">
    <property type="entry name" value="MoCoBD_1"/>
    <property type="match status" value="1"/>
</dbReference>
<dbReference type="FunFam" id="3.30.365.10:FF:000003">
    <property type="entry name" value="Aldehyde oxidase 1"/>
    <property type="match status" value="1"/>
</dbReference>
<comment type="cofactor">
    <cofactor evidence="2">
        <name>FAD</name>
        <dbReference type="ChEBI" id="CHEBI:57692"/>
    </cofactor>
</comment>
<evidence type="ECO:0000256" key="5">
    <source>
        <dbReference type="ARBA" id="ARBA00022630"/>
    </source>
</evidence>
<keyword evidence="9" id="KW-0560">Oxidoreductase</keyword>
<evidence type="ECO:0000313" key="16">
    <source>
        <dbReference type="Proteomes" id="UP001381693"/>
    </source>
</evidence>
<evidence type="ECO:0000259" key="13">
    <source>
        <dbReference type="Pfam" id="PF02738"/>
    </source>
</evidence>
<dbReference type="GO" id="GO:0005506">
    <property type="term" value="F:iron ion binding"/>
    <property type="evidence" value="ECO:0007669"/>
    <property type="project" value="InterPro"/>
</dbReference>
<dbReference type="AlphaFoldDB" id="A0AAN8WFC5"/>
<protein>
    <recommendedName>
        <fullName evidence="17">Xanthine dehydrogenase</fullName>
    </recommendedName>
</protein>
<evidence type="ECO:0000256" key="1">
    <source>
        <dbReference type="ARBA" id="ARBA00001924"/>
    </source>
</evidence>
<dbReference type="PANTHER" id="PTHR45444">
    <property type="entry name" value="XANTHINE DEHYDROGENASE"/>
    <property type="match status" value="1"/>
</dbReference>
<reference evidence="15 16" key="1">
    <citation type="submission" date="2023-11" db="EMBL/GenBank/DDBJ databases">
        <title>Halocaridina rubra genome assembly.</title>
        <authorList>
            <person name="Smith C."/>
        </authorList>
    </citation>
    <scope>NUCLEOTIDE SEQUENCE [LARGE SCALE GENOMIC DNA]</scope>
    <source>
        <strain evidence="15">EP-1</strain>
        <tissue evidence="15">Whole</tissue>
    </source>
</reference>
<sequence>MQKKGISLNCPVRIALDRSEDMVITGKRHSYLCQWKVSFNDDGVFSALSMDVYANGGCTADYSAGVIQKAMLCMDSAYKCDNTLVRGYACKTHLPSNTACRGTGGPQGTFFSEDIISRVAAYLKKDANEIREKNLYHTGDFTHYNQSVDTCTVHQCWDEVIEQANYSERKADIERFNRENRYRKRGLSTVPLKYGVSFPTRVLMQAGALVLVYTDGSVLLSHGGIEMGQGLHTKMIQVASRVLQIPTHKIHITDTATDKVPNTSPSAASSSSDLNGMAVKDACEKIIQRLEPYVTQNPTGSWEDWVKAAYFDRVSLSAAGFYKWWALVECALQRTYMDNEGSCYAACCLLGIWVVAVNDVGI</sequence>
<dbReference type="FunFam" id="3.30.365.10:FF:000002">
    <property type="entry name" value="Xanthine dehydrogenase oxidase"/>
    <property type="match status" value="1"/>
</dbReference>
<evidence type="ECO:0000256" key="7">
    <source>
        <dbReference type="ARBA" id="ARBA00022723"/>
    </source>
</evidence>
<dbReference type="SUPFAM" id="SSF56003">
    <property type="entry name" value="Molybdenum cofactor-binding domain"/>
    <property type="match status" value="1"/>
</dbReference>
<dbReference type="InterPro" id="IPR046867">
    <property type="entry name" value="AldOxase/xan_DH_MoCoBD2"/>
</dbReference>
<accession>A0AAN8WFC5</accession>
<evidence type="ECO:0000259" key="14">
    <source>
        <dbReference type="Pfam" id="PF20256"/>
    </source>
</evidence>
<evidence type="ECO:0008006" key="17">
    <source>
        <dbReference type="Google" id="ProtNLM"/>
    </source>
</evidence>
<keyword evidence="4" id="KW-0500">Molybdenum</keyword>
<evidence type="ECO:0000256" key="2">
    <source>
        <dbReference type="ARBA" id="ARBA00001974"/>
    </source>
</evidence>
<evidence type="ECO:0000256" key="6">
    <source>
        <dbReference type="ARBA" id="ARBA00022714"/>
    </source>
</evidence>
<gene>
    <name evidence="15" type="ORF">SK128_010508</name>
</gene>
<keyword evidence="11" id="KW-0411">Iron-sulfur</keyword>
<evidence type="ECO:0000256" key="11">
    <source>
        <dbReference type="ARBA" id="ARBA00023014"/>
    </source>
</evidence>
<keyword evidence="7" id="KW-0479">Metal-binding</keyword>
<keyword evidence="16" id="KW-1185">Reference proteome</keyword>
<comment type="cofactor">
    <cofactor evidence="12">
        <name>[2Fe-2S] cluster</name>
        <dbReference type="ChEBI" id="CHEBI:190135"/>
    </cofactor>
</comment>
<dbReference type="InterPro" id="IPR037165">
    <property type="entry name" value="AldOxase/xan_DH_Mopterin-bd_sf"/>
</dbReference>
<organism evidence="15 16">
    <name type="scientific">Halocaridina rubra</name>
    <name type="common">Hawaiian red shrimp</name>
    <dbReference type="NCBI Taxonomy" id="373956"/>
    <lineage>
        <taxon>Eukaryota</taxon>
        <taxon>Metazoa</taxon>
        <taxon>Ecdysozoa</taxon>
        <taxon>Arthropoda</taxon>
        <taxon>Crustacea</taxon>
        <taxon>Multicrustacea</taxon>
        <taxon>Malacostraca</taxon>
        <taxon>Eumalacostraca</taxon>
        <taxon>Eucarida</taxon>
        <taxon>Decapoda</taxon>
        <taxon>Pleocyemata</taxon>
        <taxon>Caridea</taxon>
        <taxon>Atyoidea</taxon>
        <taxon>Atyidae</taxon>
        <taxon>Halocaridina</taxon>
    </lineage>
</organism>
<comment type="cofactor">
    <cofactor evidence="1">
        <name>Mo-molybdopterin</name>
        <dbReference type="ChEBI" id="CHEBI:71302"/>
    </cofactor>
</comment>
<keyword evidence="10" id="KW-0408">Iron</keyword>
<dbReference type="InterPro" id="IPR016208">
    <property type="entry name" value="Ald_Oxase/xanthine_DH-like"/>
</dbReference>
<dbReference type="EMBL" id="JAXCGZ010020903">
    <property type="protein sequence ID" value="KAK7063243.1"/>
    <property type="molecule type" value="Genomic_DNA"/>
</dbReference>
<name>A0AAN8WFC5_HALRR</name>
<dbReference type="InterPro" id="IPR008274">
    <property type="entry name" value="AldOxase/xan_DH_MoCoBD1"/>
</dbReference>
<evidence type="ECO:0000256" key="9">
    <source>
        <dbReference type="ARBA" id="ARBA00023002"/>
    </source>
</evidence>
<keyword evidence="5" id="KW-0285">Flavoprotein</keyword>
<dbReference type="GO" id="GO:0051537">
    <property type="term" value="F:2 iron, 2 sulfur cluster binding"/>
    <property type="evidence" value="ECO:0007669"/>
    <property type="project" value="UniProtKB-KW"/>
</dbReference>
<proteinExistence type="inferred from homology"/>
<evidence type="ECO:0000313" key="15">
    <source>
        <dbReference type="EMBL" id="KAK7063243.1"/>
    </source>
</evidence>
<evidence type="ECO:0000256" key="4">
    <source>
        <dbReference type="ARBA" id="ARBA00022505"/>
    </source>
</evidence>
<dbReference type="GO" id="GO:0016491">
    <property type="term" value="F:oxidoreductase activity"/>
    <property type="evidence" value="ECO:0007669"/>
    <property type="project" value="UniProtKB-KW"/>
</dbReference>
<dbReference type="Gene3D" id="3.30.365.10">
    <property type="entry name" value="Aldehyde oxidase/xanthine dehydrogenase, molybdopterin binding domain"/>
    <property type="match status" value="4"/>
</dbReference>
<keyword evidence="6" id="KW-0001">2Fe-2S</keyword>
<feature type="domain" description="Aldehyde oxidase/xanthine dehydrogenase first molybdopterin binding" evidence="13">
    <location>
        <begin position="8"/>
        <end position="135"/>
    </location>
</feature>
<evidence type="ECO:0000256" key="3">
    <source>
        <dbReference type="ARBA" id="ARBA00006849"/>
    </source>
</evidence>
<feature type="domain" description="Aldehyde oxidase/xanthine dehydrogenase second molybdopterin binding" evidence="14">
    <location>
        <begin position="160"/>
        <end position="330"/>
    </location>
</feature>
<comment type="similarity">
    <text evidence="3">Belongs to the xanthine dehydrogenase family.</text>
</comment>
<dbReference type="Proteomes" id="UP001381693">
    <property type="component" value="Unassembled WGS sequence"/>
</dbReference>
<evidence type="ECO:0000256" key="12">
    <source>
        <dbReference type="ARBA" id="ARBA00034078"/>
    </source>
</evidence>
<evidence type="ECO:0000256" key="10">
    <source>
        <dbReference type="ARBA" id="ARBA00023004"/>
    </source>
</evidence>